<dbReference type="InterPro" id="IPR037189">
    <property type="entry name" value="HBS1-like_N_sf"/>
</dbReference>
<evidence type="ECO:0000256" key="1">
    <source>
        <dbReference type="SAM" id="MobiDB-lite"/>
    </source>
</evidence>
<reference evidence="3" key="1">
    <citation type="submission" date="2020-07" db="EMBL/GenBank/DDBJ databases">
        <title>Multicomponent nature underlies the extraordinary mechanical properties of spider dragline silk.</title>
        <authorList>
            <person name="Kono N."/>
            <person name="Nakamura H."/>
            <person name="Mori M."/>
            <person name="Yoshida Y."/>
            <person name="Ohtoshi R."/>
            <person name="Malay A.D."/>
            <person name="Moran D.A.P."/>
            <person name="Tomita M."/>
            <person name="Numata K."/>
            <person name="Arakawa K."/>
        </authorList>
    </citation>
    <scope>NUCLEOTIDE SEQUENCE</scope>
</reference>
<name>A0A8X6HQ02_TRICU</name>
<dbReference type="EMBL" id="BMAO01019008">
    <property type="protein sequence ID" value="GFR27748.1"/>
    <property type="molecule type" value="Genomic_DNA"/>
</dbReference>
<evidence type="ECO:0000313" key="4">
    <source>
        <dbReference type="Proteomes" id="UP000887116"/>
    </source>
</evidence>
<dbReference type="PANTHER" id="PTHR24413">
    <property type="entry name" value="SPECKLE-TYPE POZ PROTEIN"/>
    <property type="match status" value="1"/>
</dbReference>
<dbReference type="SUPFAM" id="SSF109732">
    <property type="entry name" value="HBS1-like domain"/>
    <property type="match status" value="1"/>
</dbReference>
<dbReference type="Gene3D" id="3.30.710.10">
    <property type="entry name" value="Potassium Channel Kv1.1, Chain A"/>
    <property type="match status" value="2"/>
</dbReference>
<dbReference type="Proteomes" id="UP000887116">
    <property type="component" value="Unassembled WGS sequence"/>
</dbReference>
<dbReference type="SMART" id="SM00225">
    <property type="entry name" value="BTB"/>
    <property type="match status" value="2"/>
</dbReference>
<comment type="caution">
    <text evidence="3">The sequence shown here is derived from an EMBL/GenBank/DDBJ whole genome shotgun (WGS) entry which is preliminary data.</text>
</comment>
<accession>A0A8X6HQ02</accession>
<dbReference type="PROSITE" id="PS50097">
    <property type="entry name" value="BTB"/>
    <property type="match status" value="1"/>
</dbReference>
<dbReference type="InterPro" id="IPR000210">
    <property type="entry name" value="BTB/POZ_dom"/>
</dbReference>
<gene>
    <name evidence="3" type="primary">AVEN_62705_1</name>
    <name evidence="3" type="ORF">TNCT_508191</name>
</gene>
<feature type="compositionally biased region" description="Polar residues" evidence="1">
    <location>
        <begin position="557"/>
        <end position="567"/>
    </location>
</feature>
<keyword evidence="4" id="KW-1185">Reference proteome</keyword>
<dbReference type="Gene3D" id="1.10.8.10">
    <property type="entry name" value="DNA helicase RuvA subunit, C-terminal domain"/>
    <property type="match status" value="1"/>
</dbReference>
<dbReference type="CDD" id="cd18186">
    <property type="entry name" value="BTB_POZ_ZBTB_KLHL-like"/>
    <property type="match status" value="1"/>
</dbReference>
<dbReference type="AlphaFoldDB" id="A0A8X6HQ02"/>
<dbReference type="SUPFAM" id="SSF54695">
    <property type="entry name" value="POZ domain"/>
    <property type="match status" value="2"/>
</dbReference>
<dbReference type="OrthoDB" id="6412658at2759"/>
<evidence type="ECO:0000259" key="2">
    <source>
        <dbReference type="PROSITE" id="PS50097"/>
    </source>
</evidence>
<feature type="region of interest" description="Disordered" evidence="1">
    <location>
        <begin position="550"/>
        <end position="577"/>
    </location>
</feature>
<evidence type="ECO:0000313" key="3">
    <source>
        <dbReference type="EMBL" id="GFR27748.1"/>
    </source>
</evidence>
<dbReference type="InterPro" id="IPR011333">
    <property type="entry name" value="SKP1/BTB/POZ_sf"/>
</dbReference>
<protein>
    <submittedName>
        <fullName evidence="3">BTB domain-containing protein</fullName>
    </submittedName>
</protein>
<dbReference type="Pfam" id="PF00651">
    <property type="entry name" value="BTB"/>
    <property type="match status" value="1"/>
</dbReference>
<sequence>MEELDDYCGTWRIVKCLALPQSSESTGIEGTEFTLDESGDVTWNVPEDTEPMPFFNCETYELYSSNPHYLRFFGTFVGHVIEFQVDRPKDDTIQLTYEGWCILQCERVLNVNSKQFQSTPYSFLCALVEGYFSDLTICANNGKEFKVHKTILKLGNSAIDWDISPCPLANLPEDVLYTILHYLYSECLPDPLDDETAKSCLAVTCDLPGFEEFKEICQLYLKNNALLDQILTLVEEIHSSGDRIIDFFSGKSDALSCSSTSSDSDDDVNFANDPSILRYIIIQALKESAIVGAKILVLCDIFSKRKNELCRAERHELIEYLKSRLPDFMKQLHRFLEVIEISFGNLTSVQRMDIASYFVSDIEHVLDVKIVLITEIKTALEQIINASSSKKDKNYANFGDKWKHNVGQALGKSLKNALHMRELMKLRSFHERVLGSFMNLMHKKEVFSDMNSVNKTRTVANNLEWFIVELPMFMLRTKELTAALDEKLTFKEWKYWFKLGTSKVAWVLNRLACHRETLDSIIRQIDRMVESEQFTRCLVQLSLLDAAPAAASPSSSYGKGQIQTNGPKRSEIKSFHESPVASESRLAKNAVSFLKKGLDTDMSFEIVTTTQDSSENSLSPVQSPKGAYAGAVEDEAQHMTIKAHCIVIASRCDWFRKALLSGMKESINKKIVIHDTTPHLFLIFLEYLYGGQVDTGQLSTEQLADLMQLSDRYEVDCLKQISEDALKNLIDDDSVLFLLGIADQFNARALRTAALEFIALNKDIIKSEVFYDLPEDLQSEVEEMITWVELRNSQRSEELSGPQFLNHDSPSSLSSSLLDIEELFSAVNISGKEGEQASDSSSLEDLPLTQDSAQLEACVAQLRDIVGESVPRDELVRVSLAADYDVNRALNFFFSRFT</sequence>
<feature type="domain" description="BTB" evidence="2">
    <location>
        <begin position="641"/>
        <end position="697"/>
    </location>
</feature>
<organism evidence="3 4">
    <name type="scientific">Trichonephila clavata</name>
    <name type="common">Joro spider</name>
    <name type="synonym">Nephila clavata</name>
    <dbReference type="NCBI Taxonomy" id="2740835"/>
    <lineage>
        <taxon>Eukaryota</taxon>
        <taxon>Metazoa</taxon>
        <taxon>Ecdysozoa</taxon>
        <taxon>Arthropoda</taxon>
        <taxon>Chelicerata</taxon>
        <taxon>Arachnida</taxon>
        <taxon>Araneae</taxon>
        <taxon>Araneomorphae</taxon>
        <taxon>Entelegynae</taxon>
        <taxon>Araneoidea</taxon>
        <taxon>Nephilidae</taxon>
        <taxon>Trichonephila</taxon>
    </lineage>
</organism>
<proteinExistence type="predicted"/>